<evidence type="ECO:0000313" key="2">
    <source>
        <dbReference type="EMBL" id="GFN09291.1"/>
    </source>
</evidence>
<feature type="region of interest" description="Disordered" evidence="1">
    <location>
        <begin position="1"/>
        <end position="34"/>
    </location>
</feature>
<sequence>MKRPGAFVQGGRDRHAAPQDGGRGADRATQRPEVRPRCDEPLFFGWLTQWVTGLRTVLDLGCRKPGVRPTAGEMTTIFALQGHKERSAQTEVWAEQVRRAGSS</sequence>
<organism evidence="2 3">
    <name type="scientific">Streptomyces microflavus</name>
    <name type="common">Streptomyces lipmanii</name>
    <dbReference type="NCBI Taxonomy" id="1919"/>
    <lineage>
        <taxon>Bacteria</taxon>
        <taxon>Bacillati</taxon>
        <taxon>Actinomycetota</taxon>
        <taxon>Actinomycetes</taxon>
        <taxon>Kitasatosporales</taxon>
        <taxon>Streptomycetaceae</taxon>
        <taxon>Streptomyces</taxon>
    </lineage>
</organism>
<comment type="caution">
    <text evidence="2">The sequence shown here is derived from an EMBL/GenBank/DDBJ whole genome shotgun (WGS) entry which is preliminary data.</text>
</comment>
<evidence type="ECO:0000256" key="1">
    <source>
        <dbReference type="SAM" id="MobiDB-lite"/>
    </source>
</evidence>
<dbReference type="EMBL" id="BLWD01000002">
    <property type="protein sequence ID" value="GFN09291.1"/>
    <property type="molecule type" value="Genomic_DNA"/>
</dbReference>
<protein>
    <submittedName>
        <fullName evidence="2">Uncharacterized protein</fullName>
    </submittedName>
</protein>
<proteinExistence type="predicted"/>
<accession>A0A7J0D3I3</accession>
<evidence type="ECO:0000313" key="3">
    <source>
        <dbReference type="Proteomes" id="UP000498740"/>
    </source>
</evidence>
<dbReference type="AlphaFoldDB" id="A0A7J0D3I3"/>
<name>A0A7J0D3I3_STRMI</name>
<reference evidence="2 3" key="1">
    <citation type="submission" date="2020-05" db="EMBL/GenBank/DDBJ databases">
        <title>Whole genome shotgun sequence of Streptomyces microflavus NBRC 13062.</title>
        <authorList>
            <person name="Komaki H."/>
            <person name="Tamura T."/>
        </authorList>
    </citation>
    <scope>NUCLEOTIDE SEQUENCE [LARGE SCALE GENOMIC DNA]</scope>
    <source>
        <strain evidence="2 3">NBRC 13062</strain>
    </source>
</reference>
<feature type="compositionally biased region" description="Basic and acidic residues" evidence="1">
    <location>
        <begin position="11"/>
        <end position="34"/>
    </location>
</feature>
<gene>
    <name evidence="2" type="ORF">Smic_78470</name>
</gene>
<dbReference type="Proteomes" id="UP000498740">
    <property type="component" value="Unassembled WGS sequence"/>
</dbReference>